<accession>A0A131Z2M3</accession>
<name>A0A131Z2M3_RHIAP</name>
<keyword evidence="1" id="KW-0732">Signal</keyword>
<sequence length="187" mass="22103">MAQKHFLIALLCSVMIAQAEPNGTHPFRLPNIRKFYTTRQPIWTLQTTERTVYTCKVDVPRSINKLRVYFQRLYYWHIARVNNTMEGVFKRLNTGGKTRAPPDAMMVRIPNIIFTETEQLQYESRDGTCGMFLVSSISGDKYYDLRVWNVSVHRPDRKCVERFHYAALQKRQLYKVLYKDSCQQILL</sequence>
<reference evidence="2" key="1">
    <citation type="journal article" date="2016" name="Ticks Tick Borne Dis.">
        <title>De novo assembly and annotation of the salivary gland transcriptome of Rhipicephalus appendiculatus male and female ticks during blood feeding.</title>
        <authorList>
            <person name="de Castro M.H."/>
            <person name="de Klerk D."/>
            <person name="Pienaar R."/>
            <person name="Latif A.A."/>
            <person name="Rees D.J."/>
            <person name="Mans B.J."/>
        </authorList>
    </citation>
    <scope>NUCLEOTIDE SEQUENCE</scope>
    <source>
        <tissue evidence="2">Salivary glands</tissue>
    </source>
</reference>
<proteinExistence type="predicted"/>
<evidence type="ECO:0000256" key="1">
    <source>
        <dbReference type="SAM" id="SignalP"/>
    </source>
</evidence>
<evidence type="ECO:0000313" key="2">
    <source>
        <dbReference type="EMBL" id="JAP85052.1"/>
    </source>
</evidence>
<protein>
    <submittedName>
        <fullName evidence="2">Lipocalin</fullName>
    </submittedName>
</protein>
<dbReference type="AlphaFoldDB" id="A0A131Z2M3"/>
<organism evidence="2">
    <name type="scientific">Rhipicephalus appendiculatus</name>
    <name type="common">Brown ear tick</name>
    <dbReference type="NCBI Taxonomy" id="34631"/>
    <lineage>
        <taxon>Eukaryota</taxon>
        <taxon>Metazoa</taxon>
        <taxon>Ecdysozoa</taxon>
        <taxon>Arthropoda</taxon>
        <taxon>Chelicerata</taxon>
        <taxon>Arachnida</taxon>
        <taxon>Acari</taxon>
        <taxon>Parasitiformes</taxon>
        <taxon>Ixodida</taxon>
        <taxon>Ixodoidea</taxon>
        <taxon>Ixodidae</taxon>
        <taxon>Rhipicephalinae</taxon>
        <taxon>Rhipicephalus</taxon>
        <taxon>Rhipicephalus</taxon>
    </lineage>
</organism>
<feature type="chain" id="PRO_5007286518" evidence="1">
    <location>
        <begin position="20"/>
        <end position="187"/>
    </location>
</feature>
<feature type="signal peptide" evidence="1">
    <location>
        <begin position="1"/>
        <end position="19"/>
    </location>
</feature>
<dbReference type="EMBL" id="GEDV01003505">
    <property type="protein sequence ID" value="JAP85052.1"/>
    <property type="molecule type" value="Transcribed_RNA"/>
</dbReference>